<dbReference type="Pfam" id="PF13439">
    <property type="entry name" value="Glyco_transf_4"/>
    <property type="match status" value="1"/>
</dbReference>
<dbReference type="GO" id="GO:0016757">
    <property type="term" value="F:glycosyltransferase activity"/>
    <property type="evidence" value="ECO:0007669"/>
    <property type="project" value="UniProtKB-KW"/>
</dbReference>
<dbReference type="CDD" id="cd03801">
    <property type="entry name" value="GT4_PimA-like"/>
    <property type="match status" value="1"/>
</dbReference>
<dbReference type="InterPro" id="IPR050194">
    <property type="entry name" value="Glycosyltransferase_grp1"/>
</dbReference>
<dbReference type="InterPro" id="IPR028098">
    <property type="entry name" value="Glyco_trans_4-like_N"/>
</dbReference>
<dbReference type="EMBL" id="FORF01000004">
    <property type="protein sequence ID" value="SFI63321.1"/>
    <property type="molecule type" value="Genomic_DNA"/>
</dbReference>
<evidence type="ECO:0000313" key="4">
    <source>
        <dbReference type="Proteomes" id="UP000242763"/>
    </source>
</evidence>
<reference evidence="4" key="1">
    <citation type="submission" date="2016-10" db="EMBL/GenBank/DDBJ databases">
        <authorList>
            <person name="Varghese N."/>
            <person name="Submissions S."/>
        </authorList>
    </citation>
    <scope>NUCLEOTIDE SEQUENCE [LARGE SCALE GENOMIC DNA]</scope>
    <source>
        <strain evidence="4">DSM 21857</strain>
    </source>
</reference>
<evidence type="ECO:0000259" key="1">
    <source>
        <dbReference type="Pfam" id="PF00534"/>
    </source>
</evidence>
<evidence type="ECO:0000313" key="3">
    <source>
        <dbReference type="EMBL" id="SFI63321.1"/>
    </source>
</evidence>
<keyword evidence="4" id="KW-1185">Reference proteome</keyword>
<dbReference type="AlphaFoldDB" id="A0A1I3JST0"/>
<dbReference type="Gene3D" id="3.40.50.2000">
    <property type="entry name" value="Glycogen Phosphorylase B"/>
    <property type="match status" value="2"/>
</dbReference>
<organism evidence="3 4">
    <name type="scientific">Aquamicrobium aerolatum DSM 21857</name>
    <dbReference type="NCBI Taxonomy" id="1121003"/>
    <lineage>
        <taxon>Bacteria</taxon>
        <taxon>Pseudomonadati</taxon>
        <taxon>Pseudomonadota</taxon>
        <taxon>Alphaproteobacteria</taxon>
        <taxon>Hyphomicrobiales</taxon>
        <taxon>Phyllobacteriaceae</taxon>
        <taxon>Aerobium</taxon>
    </lineage>
</organism>
<dbReference type="SUPFAM" id="SSF53756">
    <property type="entry name" value="UDP-Glycosyltransferase/glycogen phosphorylase"/>
    <property type="match status" value="1"/>
</dbReference>
<dbReference type="InterPro" id="IPR001296">
    <property type="entry name" value="Glyco_trans_1"/>
</dbReference>
<accession>A0A1I3JST0</accession>
<dbReference type="Pfam" id="PF00534">
    <property type="entry name" value="Glycos_transf_1"/>
    <property type="match status" value="1"/>
</dbReference>
<gene>
    <name evidence="3" type="ORF">SAMN03080618_00985</name>
</gene>
<proteinExistence type="predicted"/>
<dbReference type="PANTHER" id="PTHR45947">
    <property type="entry name" value="SULFOQUINOVOSYL TRANSFERASE SQD2"/>
    <property type="match status" value="1"/>
</dbReference>
<sequence length="381" mass="41563">MKVLLLSSEFTPRVGGIGTYVLEMAHVATELGHQVTVVAADYGRDHSASDHFLPFEVIRYRGGDHTMSHIPAKMALVQKLARQRPAYDVVHAVDWPFFLPLSLSPWRRHAHCVVSFHGTEIAFMQQRRRAVPLQMVKFWNGWSEFAVNSRDTAARLSAAFRPDPALINVTGLGVSQFWFVSPESKTQARAILDLEPGRFVIVTLGRVVARKGHLLLAKALALLPLEVQQKIHWHIIGPLLDPSYVSEIYAASSHLACQTVVSGALDAVGIRRWLTAADLFCLPGMPDPDGAVEGYGLVYLEAAACGTPALATRLGGVTDAVIDGETGLLVAPADAEALSAALLGLYRDPAQLAALAQDARRHAASCSWRRVVARTYASRRR</sequence>
<feature type="domain" description="Glycosyltransferase subfamily 4-like N-terminal" evidence="2">
    <location>
        <begin position="14"/>
        <end position="174"/>
    </location>
</feature>
<protein>
    <submittedName>
        <fullName evidence="3">Phosphatidylinositol alpha-1,6-mannosyltransferase</fullName>
    </submittedName>
</protein>
<feature type="domain" description="Glycosyl transferase family 1" evidence="1">
    <location>
        <begin position="185"/>
        <end position="361"/>
    </location>
</feature>
<name>A0A1I3JST0_9HYPH</name>
<keyword evidence="3" id="KW-0808">Transferase</keyword>
<dbReference type="Proteomes" id="UP000242763">
    <property type="component" value="Unassembled WGS sequence"/>
</dbReference>
<dbReference type="PANTHER" id="PTHR45947:SF3">
    <property type="entry name" value="SULFOQUINOVOSYL TRANSFERASE SQD2"/>
    <property type="match status" value="1"/>
</dbReference>
<dbReference type="STRING" id="1121003.SAMN03080618_00985"/>
<evidence type="ECO:0000259" key="2">
    <source>
        <dbReference type="Pfam" id="PF13439"/>
    </source>
</evidence>
<dbReference type="RefSeq" id="WP_175556634.1">
    <property type="nucleotide sequence ID" value="NZ_FORF01000004.1"/>
</dbReference>
<keyword evidence="3" id="KW-0328">Glycosyltransferase</keyword>